<gene>
    <name evidence="2" type="ORF">Tci_060903</name>
</gene>
<name>A0A6L2NWB4_TANCI</name>
<evidence type="ECO:0000256" key="1">
    <source>
        <dbReference type="SAM" id="MobiDB-lite"/>
    </source>
</evidence>
<dbReference type="EMBL" id="BKCJ010009852">
    <property type="protein sequence ID" value="GEU88925.1"/>
    <property type="molecule type" value="Genomic_DNA"/>
</dbReference>
<organism evidence="2">
    <name type="scientific">Tanacetum cinerariifolium</name>
    <name type="common">Dalmatian daisy</name>
    <name type="synonym">Chrysanthemum cinerariifolium</name>
    <dbReference type="NCBI Taxonomy" id="118510"/>
    <lineage>
        <taxon>Eukaryota</taxon>
        <taxon>Viridiplantae</taxon>
        <taxon>Streptophyta</taxon>
        <taxon>Embryophyta</taxon>
        <taxon>Tracheophyta</taxon>
        <taxon>Spermatophyta</taxon>
        <taxon>Magnoliopsida</taxon>
        <taxon>eudicotyledons</taxon>
        <taxon>Gunneridae</taxon>
        <taxon>Pentapetalae</taxon>
        <taxon>asterids</taxon>
        <taxon>campanulids</taxon>
        <taxon>Asterales</taxon>
        <taxon>Asteraceae</taxon>
        <taxon>Asteroideae</taxon>
        <taxon>Anthemideae</taxon>
        <taxon>Anthemidinae</taxon>
        <taxon>Tanacetum</taxon>
    </lineage>
</organism>
<evidence type="ECO:0000313" key="2">
    <source>
        <dbReference type="EMBL" id="GEU88925.1"/>
    </source>
</evidence>
<protein>
    <submittedName>
        <fullName evidence="2">Uncharacterized protein</fullName>
    </submittedName>
</protein>
<feature type="region of interest" description="Disordered" evidence="1">
    <location>
        <begin position="1"/>
        <end position="20"/>
    </location>
</feature>
<sequence>MKSLRQSIQERAKHKREYDNRISDRMMQSIEGNANSSKALDDGLVVTKSNETESERNVLSSRFENDTHTDVADINFVNDKQPMAEVQLSAEHNILANEQQHSEQSVSVYDTHLLEKTKDHVDSLIVQLNCKTVENADLKAQIQEKGTSFTTPRNQSVVRQPNAFKFERLNFSKPRFASQVDVNNVLSKPVTPYYLPKVRESAHAKPHHVNPPSSSRNSKKESYGSNDMARNYYLEEAKKKTQDKNRNLKHMEMPFAKTHHTPNACTLKHRSNNQTSRNWPTSKSCEETLKAGQKAYHSKNPSLFSDFKHFVCSTCQKCVFNANHDACITKFLKEVNSHAKIQLNKTRNSNKPIDPTSHTQKSVRKIITGHCFSPNKSSTVHEKTNTPRSCLRFILTGRIFNTAGLKWVPTGKTFTSSTTKVDCEPPKKIHTLAENPIKEIILNLNLPDHRILKDGGERTCFQLS</sequence>
<feature type="region of interest" description="Disordered" evidence="1">
    <location>
        <begin position="201"/>
        <end position="225"/>
    </location>
</feature>
<comment type="caution">
    <text evidence="2">The sequence shown here is derived from an EMBL/GenBank/DDBJ whole genome shotgun (WGS) entry which is preliminary data.</text>
</comment>
<accession>A0A6L2NWB4</accession>
<reference evidence="2" key="1">
    <citation type="journal article" date="2019" name="Sci. Rep.">
        <title>Draft genome of Tanacetum cinerariifolium, the natural source of mosquito coil.</title>
        <authorList>
            <person name="Yamashiro T."/>
            <person name="Shiraishi A."/>
            <person name="Satake H."/>
            <person name="Nakayama K."/>
        </authorList>
    </citation>
    <scope>NUCLEOTIDE SEQUENCE</scope>
</reference>
<feature type="compositionally biased region" description="Basic and acidic residues" evidence="1">
    <location>
        <begin position="8"/>
        <end position="20"/>
    </location>
</feature>
<dbReference type="AlphaFoldDB" id="A0A6L2NWB4"/>
<proteinExistence type="predicted"/>